<feature type="region of interest" description="Disordered" evidence="8">
    <location>
        <begin position="462"/>
        <end position="481"/>
    </location>
</feature>
<keyword evidence="5" id="KW-0720">Serine protease</keyword>
<reference evidence="12" key="1">
    <citation type="journal article" date="2019" name="Int. J. Syst. Evol. Microbiol.">
        <title>The Global Catalogue of Microorganisms (GCM) 10K type strain sequencing project: providing services to taxonomists for standard genome sequencing and annotation.</title>
        <authorList>
            <consortium name="The Broad Institute Genomics Platform"/>
            <consortium name="The Broad Institute Genome Sequencing Center for Infectious Disease"/>
            <person name="Wu L."/>
            <person name="Ma J."/>
        </authorList>
    </citation>
    <scope>NUCLEOTIDE SEQUENCE [LARGE SCALE GENOMIC DNA]</scope>
    <source>
        <strain evidence="12">CGMCC 4.7645</strain>
    </source>
</reference>
<keyword evidence="9" id="KW-0732">Signal</keyword>
<proteinExistence type="predicted"/>
<dbReference type="SUPFAM" id="SSF54897">
    <property type="entry name" value="Protease propeptides/inhibitors"/>
    <property type="match status" value="1"/>
</dbReference>
<feature type="region of interest" description="Disordered" evidence="8">
    <location>
        <begin position="73"/>
        <end position="100"/>
    </location>
</feature>
<evidence type="ECO:0000256" key="3">
    <source>
        <dbReference type="ARBA" id="ARBA00022723"/>
    </source>
</evidence>
<dbReference type="Pfam" id="PF09286">
    <property type="entry name" value="Pro-kuma_activ"/>
    <property type="match status" value="1"/>
</dbReference>
<dbReference type="PANTHER" id="PTHR14218:SF15">
    <property type="entry name" value="TRIPEPTIDYL-PEPTIDASE 1"/>
    <property type="match status" value="1"/>
</dbReference>
<accession>A0ABW5FMC3</accession>
<dbReference type="Proteomes" id="UP001597417">
    <property type="component" value="Unassembled WGS sequence"/>
</dbReference>
<dbReference type="CDD" id="cd04056">
    <property type="entry name" value="Peptidases_S53"/>
    <property type="match status" value="1"/>
</dbReference>
<evidence type="ECO:0000256" key="8">
    <source>
        <dbReference type="SAM" id="MobiDB-lite"/>
    </source>
</evidence>
<dbReference type="Gene3D" id="3.40.50.200">
    <property type="entry name" value="Peptidase S8/S53 domain"/>
    <property type="match status" value="1"/>
</dbReference>
<name>A0ABW5FMC3_9PSEU</name>
<feature type="compositionally biased region" description="Polar residues" evidence="8">
    <location>
        <begin position="463"/>
        <end position="476"/>
    </location>
</feature>
<evidence type="ECO:0000256" key="6">
    <source>
        <dbReference type="ARBA" id="ARBA00022837"/>
    </source>
</evidence>
<evidence type="ECO:0000256" key="5">
    <source>
        <dbReference type="ARBA" id="ARBA00022825"/>
    </source>
</evidence>
<dbReference type="InterPro" id="IPR015366">
    <property type="entry name" value="S53_propep"/>
</dbReference>
<evidence type="ECO:0000313" key="12">
    <source>
        <dbReference type="Proteomes" id="UP001597417"/>
    </source>
</evidence>
<feature type="domain" description="Peptidase S53" evidence="10">
    <location>
        <begin position="257"/>
        <end position="667"/>
    </location>
</feature>
<keyword evidence="7" id="KW-0865">Zymogen</keyword>
<dbReference type="PROSITE" id="PS00138">
    <property type="entry name" value="SUBTILASE_SER"/>
    <property type="match status" value="1"/>
</dbReference>
<organism evidence="11 12">
    <name type="scientific">Amycolatopsis pigmentata</name>
    <dbReference type="NCBI Taxonomy" id="450801"/>
    <lineage>
        <taxon>Bacteria</taxon>
        <taxon>Bacillati</taxon>
        <taxon>Actinomycetota</taxon>
        <taxon>Actinomycetes</taxon>
        <taxon>Pseudonocardiales</taxon>
        <taxon>Pseudonocardiaceae</taxon>
        <taxon>Amycolatopsis</taxon>
    </lineage>
</organism>
<keyword evidence="2 11" id="KW-0645">Protease</keyword>
<dbReference type="SUPFAM" id="SSF52743">
    <property type="entry name" value="Subtilisin-like"/>
    <property type="match status" value="1"/>
</dbReference>
<comment type="caution">
    <text evidence="11">The sequence shown here is derived from an EMBL/GenBank/DDBJ whole genome shotgun (WGS) entry which is preliminary data.</text>
</comment>
<sequence length="667" mass="69473">MRQARYRLALATACAATLTMTGVGTALAGQSRVPLTGTGYQTDYGLIDNGPSDTGIVVSDNIHLGVRDPAALAAHARSESTPGSPDYGKQSTPQQNQAENELTPAQLGRIRDWLTSAGLTVTQPNWRTLKVTGTLGQMASAFDVTFDDYTDPDTRDPYHWQIPKSELSVPADLGPLVLALGTDSFPVPISGRANAKDSVGTVGTGINRPAKLGGVSYPRTSALPADSSSKCSKYWGEQQATSVPLVNGQTPTLAPCGYTPKQLKHAYGLDEATETGRGETVAVVMPAMDTLEHDVNTWSAHTGTQQLRTGQLTVVPTPDGSAPPLPQEDGGGMIENTMDVEAVHGMAPDANIVSIGMSTENYGTVLDSLIYALDHTRASVVSLSLAFAAPPGLGKAYDQLYQEGALQGVGFYYSSGDGGHDPAGNFFNPAAASDWTTAVGGTSLAIGPDGSRMWETGWGDGTSRLSSDGQSWQQPESAGGAGGGWMVGLPRPWYQRGVVSDQEATGPDGMVDRTGPDVAMDADGTTGMLVGGTPLGGSPTSDPSTWQYTEARIGGTSLSAPLFAGVQALAQQARGGKPLGFANPVLYRLAYTGAFRDIDKLPGAVPAAVTYRQVAADGTRAPVLFQLFGQMPVTPPLPTTPQVGRGFDTETGIGAPTVRYLSLVHGD</sequence>
<dbReference type="SMART" id="SM00944">
    <property type="entry name" value="Pro-kuma_activ"/>
    <property type="match status" value="1"/>
</dbReference>
<dbReference type="InterPro" id="IPR036852">
    <property type="entry name" value="Peptidase_S8/S53_dom_sf"/>
</dbReference>
<dbReference type="RefSeq" id="WP_378260323.1">
    <property type="nucleotide sequence ID" value="NZ_JBHUKR010000002.1"/>
</dbReference>
<evidence type="ECO:0000256" key="7">
    <source>
        <dbReference type="ARBA" id="ARBA00023145"/>
    </source>
</evidence>
<keyword evidence="12" id="KW-1185">Reference proteome</keyword>
<feature type="compositionally biased region" description="Polar residues" evidence="8">
    <location>
        <begin position="79"/>
        <end position="100"/>
    </location>
</feature>
<protein>
    <submittedName>
        <fullName evidence="11">Protease pro-enzyme activation domain-containing protein</fullName>
    </submittedName>
</protein>
<dbReference type="CDD" id="cd11377">
    <property type="entry name" value="Pro-peptidase_S53"/>
    <property type="match status" value="1"/>
</dbReference>
<comment type="cofactor">
    <cofactor evidence="1">
        <name>Ca(2+)</name>
        <dbReference type="ChEBI" id="CHEBI:29108"/>
    </cofactor>
</comment>
<evidence type="ECO:0000256" key="1">
    <source>
        <dbReference type="ARBA" id="ARBA00001913"/>
    </source>
</evidence>
<gene>
    <name evidence="11" type="ORF">ACFSXZ_01420</name>
</gene>
<keyword evidence="4" id="KW-0378">Hydrolase</keyword>
<dbReference type="InterPro" id="IPR023828">
    <property type="entry name" value="Peptidase_S8_Ser-AS"/>
</dbReference>
<evidence type="ECO:0000259" key="10">
    <source>
        <dbReference type="PROSITE" id="PS51695"/>
    </source>
</evidence>
<dbReference type="Pfam" id="PF00082">
    <property type="entry name" value="Peptidase_S8"/>
    <property type="match status" value="1"/>
</dbReference>
<evidence type="ECO:0000256" key="4">
    <source>
        <dbReference type="ARBA" id="ARBA00022801"/>
    </source>
</evidence>
<evidence type="ECO:0000313" key="11">
    <source>
        <dbReference type="EMBL" id="MFD2414977.1"/>
    </source>
</evidence>
<evidence type="ECO:0000256" key="2">
    <source>
        <dbReference type="ARBA" id="ARBA00022670"/>
    </source>
</evidence>
<dbReference type="GO" id="GO:0006508">
    <property type="term" value="P:proteolysis"/>
    <property type="evidence" value="ECO:0007669"/>
    <property type="project" value="UniProtKB-KW"/>
</dbReference>
<dbReference type="EMBL" id="JBHUKR010000002">
    <property type="protein sequence ID" value="MFD2414977.1"/>
    <property type="molecule type" value="Genomic_DNA"/>
</dbReference>
<feature type="signal peptide" evidence="9">
    <location>
        <begin position="1"/>
        <end position="28"/>
    </location>
</feature>
<evidence type="ECO:0000256" key="9">
    <source>
        <dbReference type="SAM" id="SignalP"/>
    </source>
</evidence>
<dbReference type="GO" id="GO:0008233">
    <property type="term" value="F:peptidase activity"/>
    <property type="evidence" value="ECO:0007669"/>
    <property type="project" value="UniProtKB-KW"/>
</dbReference>
<dbReference type="InterPro" id="IPR000209">
    <property type="entry name" value="Peptidase_S8/S53_dom"/>
</dbReference>
<keyword evidence="6" id="KW-0106">Calcium</keyword>
<dbReference type="InterPro" id="IPR030400">
    <property type="entry name" value="Sedolisin_dom"/>
</dbReference>
<dbReference type="InterPro" id="IPR050819">
    <property type="entry name" value="Tripeptidyl-peptidase_I"/>
</dbReference>
<dbReference type="PANTHER" id="PTHR14218">
    <property type="entry name" value="PROTEASE S8 TRIPEPTIDYL PEPTIDASE I CLN2"/>
    <property type="match status" value="1"/>
</dbReference>
<keyword evidence="3" id="KW-0479">Metal-binding</keyword>
<dbReference type="PROSITE" id="PS51695">
    <property type="entry name" value="SEDOLISIN"/>
    <property type="match status" value="1"/>
</dbReference>
<feature type="chain" id="PRO_5046008569" evidence="9">
    <location>
        <begin position="29"/>
        <end position="667"/>
    </location>
</feature>